<evidence type="ECO:0000256" key="2">
    <source>
        <dbReference type="ARBA" id="ARBA00022448"/>
    </source>
</evidence>
<keyword evidence="4" id="KW-0410">Iron transport</keyword>
<dbReference type="AlphaFoldDB" id="A0A7X1B7G0"/>
<evidence type="ECO:0000256" key="10">
    <source>
        <dbReference type="ARBA" id="ARBA00023237"/>
    </source>
</evidence>
<dbReference type="EMBL" id="JACHVC010000012">
    <property type="protein sequence ID" value="MBC2607073.1"/>
    <property type="molecule type" value="Genomic_DNA"/>
</dbReference>
<keyword evidence="8" id="KW-0406">Ion transport</keyword>
<dbReference type="InterPro" id="IPR039426">
    <property type="entry name" value="TonB-dep_rcpt-like"/>
</dbReference>
<dbReference type="Proteomes" id="UP000526501">
    <property type="component" value="Unassembled WGS sequence"/>
</dbReference>
<dbReference type="InterPro" id="IPR037066">
    <property type="entry name" value="Plug_dom_sf"/>
</dbReference>
<gene>
    <name evidence="12" type="ORF">H5P27_13550</name>
</gene>
<keyword evidence="7" id="KW-0408">Iron</keyword>
<accession>A0A7X1B7G0</accession>
<feature type="domain" description="TonB-dependent receptor plug" evidence="11">
    <location>
        <begin position="59"/>
        <end position="173"/>
    </location>
</feature>
<dbReference type="Gene3D" id="2.40.170.20">
    <property type="entry name" value="TonB-dependent receptor, beta-barrel domain"/>
    <property type="match status" value="1"/>
</dbReference>
<dbReference type="RefSeq" id="WP_185660936.1">
    <property type="nucleotide sequence ID" value="NZ_CAWPOO010000012.1"/>
</dbReference>
<keyword evidence="10" id="KW-0998">Cell outer membrane</keyword>
<proteinExistence type="predicted"/>
<sequence>MPIFLACTFAASIGAGYSQEDTDGEEEIFNLSPFEITGSEDEGYRASSTLAGTRLRTQLEDVGAAIQVLTNEFIDDLGGTDASSVLSFATNTETNGVRGDLLQAGAGTHSDNDETERLLNPSGATRVRGLVKADNTRNYFRSSSGWDSYNVDRVDLLRGPNSILFGLGSPGGVMNASTISAQLNDDAGKFQLAFDEHGTVRANLDYNKILVEDQLAIRFALLEEDEKFAQDPAYEDQSRQFVTATYRPAALNDEGKSFAFQVDFENGSINSNRPRFSPPNDYLTAFTDGYSIAEIQLPEGSNYNGYTNGIIPAVSTDETIAFSADADLLMSWASSAPGVTVNFDGNGIRYYSSSDGSVDSTWALGRGGAYGALMNNSGATAGNPFGPFVLGSLHKERVLGGLTTYATNVSHPFASQFSRTSLSDETVFDFYNTLIDGTNKREWSDWDNLRFSVSNTFMDNLFGYELSYFQETSDRGQTTLMGNNNRFQVDLNQFLREDIQYYYQDLEGTAGTEEEIAAALAANLNPNYGRVFIQDTTYAGNRMIHNESDGYRASAFLDYDFRNKSDGGWLSRLAGRHVLNGVIASDYSETFTRVFQRHVYPDELLEAVGFPGQRFNNNTRTAIRYYVSDSLVGATSTSGLNLSGIEESILDTIGTQPIQVRVFDTTWIADDSVLPGDAWGTVPTTTQDSIQGRNPANYVGWVTNTYQLIDALSGDPDDLELATRTATISSTEVDSKILSWQGYFWDNAVVGTFGYREDEAVGLNDTSGIRSDGGANIDPSTFGLDLGDRYELKTISKNHSLVVHLNKFTALEGLPIKTSLTYNKGENFQPAAGRLDNLGDTLPPPQGETEEFGILLSSKDNKYSLRATKFETSVINATSTSSIPQYYLDLLIGENGSTAAADIASGELRELYDVEVAEGNAPTWSIDDQENINLPAWYAFESALDAAFPNYVDQWLVAGTYSPSNAETRFSRGGVTTEDTVSKGYEFEFVASPVRGLRIAANASKTEAYRSNAPGSGAIELYEFIDDALWDDKGTESFSDDTLTDAGALRSSYSPFGETGALGEYWRNTTWPQYQNLLALNGQKVAELPEWKFNMLAHYTFSEGRFKGLGLGTSFRWEDERAIGYYYMFDQFGNVVPNLESQILSDTNERIDLNVNYKFDLKEKMDWKIQLNVFNVFGKDELRPVVANPDGSIATYRIQEGLSWRLTNTLTF</sequence>
<evidence type="ECO:0000256" key="1">
    <source>
        <dbReference type="ARBA" id="ARBA00004571"/>
    </source>
</evidence>
<evidence type="ECO:0000256" key="9">
    <source>
        <dbReference type="ARBA" id="ARBA00023136"/>
    </source>
</evidence>
<keyword evidence="2" id="KW-0813">Transport</keyword>
<comment type="caution">
    <text evidence="12">The sequence shown here is derived from an EMBL/GenBank/DDBJ whole genome shotgun (WGS) entry which is preliminary data.</text>
</comment>
<dbReference type="SUPFAM" id="SSF56935">
    <property type="entry name" value="Porins"/>
    <property type="match status" value="1"/>
</dbReference>
<keyword evidence="5" id="KW-0812">Transmembrane</keyword>
<dbReference type="PANTHER" id="PTHR32552">
    <property type="entry name" value="FERRICHROME IRON RECEPTOR-RELATED"/>
    <property type="match status" value="1"/>
</dbReference>
<evidence type="ECO:0000256" key="7">
    <source>
        <dbReference type="ARBA" id="ARBA00023004"/>
    </source>
</evidence>
<organism evidence="12 13">
    <name type="scientific">Pelagicoccus albus</name>
    <dbReference type="NCBI Taxonomy" id="415222"/>
    <lineage>
        <taxon>Bacteria</taxon>
        <taxon>Pseudomonadati</taxon>
        <taxon>Verrucomicrobiota</taxon>
        <taxon>Opitutia</taxon>
        <taxon>Puniceicoccales</taxon>
        <taxon>Pelagicoccaceae</taxon>
        <taxon>Pelagicoccus</taxon>
    </lineage>
</organism>
<evidence type="ECO:0000256" key="4">
    <source>
        <dbReference type="ARBA" id="ARBA00022496"/>
    </source>
</evidence>
<evidence type="ECO:0000256" key="8">
    <source>
        <dbReference type="ARBA" id="ARBA00023065"/>
    </source>
</evidence>
<evidence type="ECO:0000313" key="12">
    <source>
        <dbReference type="EMBL" id="MBC2607073.1"/>
    </source>
</evidence>
<keyword evidence="9" id="KW-0472">Membrane</keyword>
<evidence type="ECO:0000256" key="5">
    <source>
        <dbReference type="ARBA" id="ARBA00022692"/>
    </source>
</evidence>
<evidence type="ECO:0000259" key="11">
    <source>
        <dbReference type="Pfam" id="PF07715"/>
    </source>
</evidence>
<keyword evidence="13" id="KW-1185">Reference proteome</keyword>
<dbReference type="InterPro" id="IPR012910">
    <property type="entry name" value="Plug_dom"/>
</dbReference>
<keyword evidence="3" id="KW-1134">Transmembrane beta strand</keyword>
<name>A0A7X1B7G0_9BACT</name>
<dbReference type="InterPro" id="IPR036942">
    <property type="entry name" value="Beta-barrel_TonB_sf"/>
</dbReference>
<comment type="subcellular location">
    <subcellularLocation>
        <location evidence="1">Cell outer membrane</location>
        <topology evidence="1">Multi-pass membrane protein</topology>
    </subcellularLocation>
</comment>
<dbReference type="Gene3D" id="2.170.130.10">
    <property type="entry name" value="TonB-dependent receptor, plug domain"/>
    <property type="match status" value="1"/>
</dbReference>
<dbReference type="GO" id="GO:0009279">
    <property type="term" value="C:cell outer membrane"/>
    <property type="evidence" value="ECO:0007669"/>
    <property type="project" value="UniProtKB-SubCell"/>
</dbReference>
<reference evidence="12 13" key="1">
    <citation type="submission" date="2020-07" db="EMBL/GenBank/DDBJ databases">
        <authorList>
            <person name="Feng X."/>
        </authorList>
    </citation>
    <scope>NUCLEOTIDE SEQUENCE [LARGE SCALE GENOMIC DNA]</scope>
    <source>
        <strain evidence="12 13">JCM23202</strain>
    </source>
</reference>
<dbReference type="Pfam" id="PF07715">
    <property type="entry name" value="Plug"/>
    <property type="match status" value="1"/>
</dbReference>
<evidence type="ECO:0000256" key="6">
    <source>
        <dbReference type="ARBA" id="ARBA00022729"/>
    </source>
</evidence>
<protein>
    <recommendedName>
        <fullName evidence="11">TonB-dependent receptor plug domain-containing protein</fullName>
    </recommendedName>
</protein>
<dbReference type="PANTHER" id="PTHR32552:SF68">
    <property type="entry name" value="FERRICHROME OUTER MEMBRANE TRANSPORTER_PHAGE RECEPTOR"/>
    <property type="match status" value="1"/>
</dbReference>
<evidence type="ECO:0000313" key="13">
    <source>
        <dbReference type="Proteomes" id="UP000526501"/>
    </source>
</evidence>
<keyword evidence="6" id="KW-0732">Signal</keyword>
<evidence type="ECO:0000256" key="3">
    <source>
        <dbReference type="ARBA" id="ARBA00022452"/>
    </source>
</evidence>
<dbReference type="GO" id="GO:0015344">
    <property type="term" value="F:siderophore uptake transmembrane transporter activity"/>
    <property type="evidence" value="ECO:0007669"/>
    <property type="project" value="TreeGrafter"/>
</dbReference>